<dbReference type="RefSeq" id="WP_341415793.1">
    <property type="nucleotide sequence ID" value="NZ_JBBPCC010000007.1"/>
</dbReference>
<dbReference type="InterPro" id="IPR018309">
    <property type="entry name" value="Tscrpt_reg_PadR_C"/>
</dbReference>
<dbReference type="Pfam" id="PF10400">
    <property type="entry name" value="Vir_act_alpha_C"/>
    <property type="match status" value="1"/>
</dbReference>
<dbReference type="InterPro" id="IPR036388">
    <property type="entry name" value="WH-like_DNA-bd_sf"/>
</dbReference>
<dbReference type="Proteomes" id="UP001469365">
    <property type="component" value="Unassembled WGS sequence"/>
</dbReference>
<evidence type="ECO:0000313" key="3">
    <source>
        <dbReference type="EMBL" id="MEK8128703.1"/>
    </source>
</evidence>
<proteinExistence type="predicted"/>
<organism evidence="3 4">
    <name type="scientific">Paenibacillus filicis</name>
    <dbReference type="NCBI Taxonomy" id="669464"/>
    <lineage>
        <taxon>Bacteria</taxon>
        <taxon>Bacillati</taxon>
        <taxon>Bacillota</taxon>
        <taxon>Bacilli</taxon>
        <taxon>Bacillales</taxon>
        <taxon>Paenibacillaceae</taxon>
        <taxon>Paenibacillus</taxon>
    </lineage>
</organism>
<comment type="caution">
    <text evidence="3">The sequence shown here is derived from an EMBL/GenBank/DDBJ whole genome shotgun (WGS) entry which is preliminary data.</text>
</comment>
<evidence type="ECO:0000259" key="1">
    <source>
        <dbReference type="Pfam" id="PF03551"/>
    </source>
</evidence>
<gene>
    <name evidence="3" type="ORF">WMW72_12385</name>
</gene>
<evidence type="ECO:0000259" key="2">
    <source>
        <dbReference type="Pfam" id="PF10400"/>
    </source>
</evidence>
<dbReference type="InterPro" id="IPR036390">
    <property type="entry name" value="WH_DNA-bd_sf"/>
</dbReference>
<feature type="domain" description="Transcription regulator PadR N-terminal" evidence="1">
    <location>
        <begin position="32"/>
        <end position="105"/>
    </location>
</feature>
<dbReference type="Gene3D" id="6.10.140.190">
    <property type="match status" value="1"/>
</dbReference>
<dbReference type="PANTHER" id="PTHR43252">
    <property type="entry name" value="TRANSCRIPTIONAL REGULATOR YQJI"/>
    <property type="match status" value="1"/>
</dbReference>
<dbReference type="Pfam" id="PF03551">
    <property type="entry name" value="PadR"/>
    <property type="match status" value="1"/>
</dbReference>
<sequence length="202" mass="22772">MSRTSLDSEDNQPLSALVDEGNMELTPTAWTILGFLSLQPRSGYEIREAAKRSLSFFWGISDGQLYPQLKVLEALELIEAPRGAEGPRSRQQWQLTEMGRRALRKWLSAPSAPLQIRDENMVKFLFASQEGPELLLPLIRERRASFEWFLSAIQAVQPGMTWEDQEAAASLDGPALVKRYGMDFAETVLHWCAEAEATLTTE</sequence>
<dbReference type="SUPFAM" id="SSF46785">
    <property type="entry name" value="Winged helix' DNA-binding domain"/>
    <property type="match status" value="1"/>
</dbReference>
<evidence type="ECO:0000313" key="4">
    <source>
        <dbReference type="Proteomes" id="UP001469365"/>
    </source>
</evidence>
<reference evidence="3 4" key="1">
    <citation type="submission" date="2024-04" db="EMBL/GenBank/DDBJ databases">
        <title>draft genome sequnece of Paenibacillus filicis.</title>
        <authorList>
            <person name="Kim D.-U."/>
        </authorList>
    </citation>
    <scope>NUCLEOTIDE SEQUENCE [LARGE SCALE GENOMIC DNA]</scope>
    <source>
        <strain evidence="3 4">KACC14197</strain>
    </source>
</reference>
<dbReference type="Gene3D" id="1.10.10.10">
    <property type="entry name" value="Winged helix-like DNA-binding domain superfamily/Winged helix DNA-binding domain"/>
    <property type="match status" value="1"/>
</dbReference>
<dbReference type="PANTHER" id="PTHR43252:SF2">
    <property type="entry name" value="TRANSCRIPTION REGULATOR, PADR-LIKE FAMILY"/>
    <property type="match status" value="1"/>
</dbReference>
<dbReference type="EMBL" id="JBBPCC010000007">
    <property type="protein sequence ID" value="MEK8128703.1"/>
    <property type="molecule type" value="Genomic_DNA"/>
</dbReference>
<keyword evidence="4" id="KW-1185">Reference proteome</keyword>
<name>A0ABU9DKU0_9BACL</name>
<dbReference type="InterPro" id="IPR005149">
    <property type="entry name" value="Tscrpt_reg_PadR_N"/>
</dbReference>
<feature type="domain" description="Transcription regulator PadR C-terminal" evidence="2">
    <location>
        <begin position="116"/>
        <end position="199"/>
    </location>
</feature>
<accession>A0ABU9DKU0</accession>
<protein>
    <submittedName>
        <fullName evidence="3">PadR family transcriptional regulator</fullName>
    </submittedName>
</protein>